<proteinExistence type="predicted"/>
<evidence type="ECO:0000256" key="1">
    <source>
        <dbReference type="ARBA" id="ARBA00023015"/>
    </source>
</evidence>
<dbReference type="Pfam" id="PF00196">
    <property type="entry name" value="GerE"/>
    <property type="match status" value="1"/>
</dbReference>
<dbReference type="PRINTS" id="PR00038">
    <property type="entry name" value="HTHLUXR"/>
</dbReference>
<dbReference type="SUPFAM" id="SSF55785">
    <property type="entry name" value="PYP-like sensor domain (PAS domain)"/>
    <property type="match status" value="1"/>
</dbReference>
<keyword evidence="1" id="KW-0805">Transcription regulation</keyword>
<dbReference type="InterPro" id="IPR036388">
    <property type="entry name" value="WH-like_DNA-bd_sf"/>
</dbReference>
<keyword evidence="6" id="KW-1185">Reference proteome</keyword>
<dbReference type="Proteomes" id="UP001416858">
    <property type="component" value="Unassembled WGS sequence"/>
</dbReference>
<protein>
    <recommendedName>
        <fullName evidence="4">HTH luxR-type domain-containing protein</fullName>
    </recommendedName>
</protein>
<gene>
    <name evidence="5" type="ORF">Rcae01_05028</name>
</gene>
<evidence type="ECO:0000313" key="5">
    <source>
        <dbReference type="EMBL" id="GAA5509528.1"/>
    </source>
</evidence>
<dbReference type="SUPFAM" id="SSF46894">
    <property type="entry name" value="C-terminal effector domain of the bipartite response regulators"/>
    <property type="match status" value="1"/>
</dbReference>
<sequence>MPTSSTMIPTINETSFQAEVGQLVKDLVGAIRSRNPLNPLIDSWHDPIYIKSADGQMLAVNKAYEHTFSGNVSSVGRFSSDFLNETIKPVAASSDALIVQGCTSVDFEHLGRDQHGRMLLLRTIKRSLLGSGHTRAAILGVTRIVEVQTENPGALRLLDLARVWEQFVRLDDREKKVAVLVAKGESVKDMAKILDVSDKTIENRRNSGMRKLGVENQAGLIRLMVRFQDNGFHDFGL</sequence>
<organism evidence="5 6">
    <name type="scientific">Novipirellula caenicola</name>
    <dbReference type="NCBI Taxonomy" id="1536901"/>
    <lineage>
        <taxon>Bacteria</taxon>
        <taxon>Pseudomonadati</taxon>
        <taxon>Planctomycetota</taxon>
        <taxon>Planctomycetia</taxon>
        <taxon>Pirellulales</taxon>
        <taxon>Pirellulaceae</taxon>
        <taxon>Novipirellula</taxon>
    </lineage>
</organism>
<dbReference type="CDD" id="cd06170">
    <property type="entry name" value="LuxR_C_like"/>
    <property type="match status" value="1"/>
</dbReference>
<evidence type="ECO:0000256" key="3">
    <source>
        <dbReference type="ARBA" id="ARBA00023163"/>
    </source>
</evidence>
<dbReference type="PANTHER" id="PTHR44688">
    <property type="entry name" value="DNA-BINDING TRANSCRIPTIONAL ACTIVATOR DEVR_DOSR"/>
    <property type="match status" value="1"/>
</dbReference>
<dbReference type="Gene3D" id="1.10.10.10">
    <property type="entry name" value="Winged helix-like DNA-binding domain superfamily/Winged helix DNA-binding domain"/>
    <property type="match status" value="1"/>
</dbReference>
<dbReference type="SMART" id="SM00421">
    <property type="entry name" value="HTH_LUXR"/>
    <property type="match status" value="1"/>
</dbReference>
<keyword evidence="2" id="KW-0238">DNA-binding</keyword>
<dbReference type="PROSITE" id="PS50043">
    <property type="entry name" value="HTH_LUXR_2"/>
    <property type="match status" value="1"/>
</dbReference>
<reference evidence="5 6" key="1">
    <citation type="submission" date="2024-02" db="EMBL/GenBank/DDBJ databases">
        <title>Rhodopirellula caenicola NBRC 110016.</title>
        <authorList>
            <person name="Ichikawa N."/>
            <person name="Katano-Makiyama Y."/>
            <person name="Hidaka K."/>
        </authorList>
    </citation>
    <scope>NUCLEOTIDE SEQUENCE [LARGE SCALE GENOMIC DNA]</scope>
    <source>
        <strain evidence="5 6">NBRC 110016</strain>
    </source>
</reference>
<keyword evidence="3" id="KW-0804">Transcription</keyword>
<accession>A0ABP9W0Y4</accession>
<name>A0ABP9W0Y4_9BACT</name>
<feature type="domain" description="HTH luxR-type" evidence="4">
    <location>
        <begin position="163"/>
        <end position="228"/>
    </location>
</feature>
<dbReference type="EMBL" id="BAABRO010000014">
    <property type="protein sequence ID" value="GAA5509528.1"/>
    <property type="molecule type" value="Genomic_DNA"/>
</dbReference>
<evidence type="ECO:0000259" key="4">
    <source>
        <dbReference type="PROSITE" id="PS50043"/>
    </source>
</evidence>
<comment type="caution">
    <text evidence="5">The sequence shown here is derived from an EMBL/GenBank/DDBJ whole genome shotgun (WGS) entry which is preliminary data.</text>
</comment>
<evidence type="ECO:0000313" key="6">
    <source>
        <dbReference type="Proteomes" id="UP001416858"/>
    </source>
</evidence>
<dbReference type="InterPro" id="IPR016032">
    <property type="entry name" value="Sig_transdc_resp-reg_C-effctor"/>
</dbReference>
<dbReference type="PANTHER" id="PTHR44688:SF16">
    <property type="entry name" value="DNA-BINDING TRANSCRIPTIONAL ACTIVATOR DEVR_DOSR"/>
    <property type="match status" value="1"/>
</dbReference>
<evidence type="ECO:0000256" key="2">
    <source>
        <dbReference type="ARBA" id="ARBA00023125"/>
    </source>
</evidence>
<dbReference type="InterPro" id="IPR035965">
    <property type="entry name" value="PAS-like_dom_sf"/>
</dbReference>
<dbReference type="InterPro" id="IPR000792">
    <property type="entry name" value="Tscrpt_reg_LuxR_C"/>
</dbReference>